<dbReference type="EMBL" id="JACHBI010000024">
    <property type="protein sequence ID" value="MBB5577713.1"/>
    <property type="molecule type" value="Genomic_DNA"/>
</dbReference>
<dbReference type="AlphaFoldDB" id="A0A7W9D4T3"/>
<reference evidence="1 2" key="1">
    <citation type="submission" date="2020-08" db="EMBL/GenBank/DDBJ databases">
        <title>Genomic Encyclopedia of Type Strains, Phase IV (KMG-V): Genome sequencing to study the core and pangenomes of soil and plant-associated prokaryotes.</title>
        <authorList>
            <person name="Whitman W."/>
        </authorList>
    </citation>
    <scope>NUCLEOTIDE SEQUENCE [LARGE SCALE GENOMIC DNA]</scope>
    <source>
        <strain evidence="1 2">SEMIA 4064</strain>
    </source>
</reference>
<dbReference type="RefSeq" id="WP_107108865.1">
    <property type="nucleotide sequence ID" value="NZ_JACHBI010000024.1"/>
</dbReference>
<protein>
    <submittedName>
        <fullName evidence="1">Uncharacterized protein</fullName>
    </submittedName>
</protein>
<organism evidence="1 2">
    <name type="scientific">Rhizobium paranaense</name>
    <dbReference type="NCBI Taxonomy" id="1650438"/>
    <lineage>
        <taxon>Bacteria</taxon>
        <taxon>Pseudomonadati</taxon>
        <taxon>Pseudomonadota</taxon>
        <taxon>Alphaproteobacteria</taxon>
        <taxon>Hyphomicrobiales</taxon>
        <taxon>Rhizobiaceae</taxon>
        <taxon>Rhizobium/Agrobacterium group</taxon>
        <taxon>Rhizobium</taxon>
    </lineage>
</organism>
<gene>
    <name evidence="1" type="ORF">GGD50_006368</name>
</gene>
<evidence type="ECO:0000313" key="1">
    <source>
        <dbReference type="EMBL" id="MBB5577713.1"/>
    </source>
</evidence>
<accession>A0A7W9D4T3</accession>
<keyword evidence="2" id="KW-1185">Reference proteome</keyword>
<name>A0A7W9D4T3_9HYPH</name>
<dbReference type="Proteomes" id="UP000549882">
    <property type="component" value="Unassembled WGS sequence"/>
</dbReference>
<sequence>MITEACKTGMLHLSKSFVYYPDHHANFHFEEKNVAGAGKAYFSSNAPCVVMRATNQAPLLWALNNRKCAEGAFVTFDADGCRLHIVEMKSKLTQGTWAKVLLQFNGMYLSALATARILGIESFTSVTCYIAYTEDAMNPDKSADMILIKPFVGVPNPVGGATEWEKERCLLPLNQAATIRKTQRDANNDANFGLV</sequence>
<evidence type="ECO:0000313" key="2">
    <source>
        <dbReference type="Proteomes" id="UP000549882"/>
    </source>
</evidence>
<comment type="caution">
    <text evidence="1">The sequence shown here is derived from an EMBL/GenBank/DDBJ whole genome shotgun (WGS) entry which is preliminary data.</text>
</comment>
<proteinExistence type="predicted"/>